<feature type="region of interest" description="Disordered" evidence="1">
    <location>
        <begin position="198"/>
        <end position="318"/>
    </location>
</feature>
<accession>A0A5B0QV69</accession>
<feature type="compositionally biased region" description="Polar residues" evidence="1">
    <location>
        <begin position="254"/>
        <end position="266"/>
    </location>
</feature>
<feature type="compositionally biased region" description="Basic residues" evidence="1">
    <location>
        <begin position="285"/>
        <end position="301"/>
    </location>
</feature>
<dbReference type="AlphaFoldDB" id="A0A5B0QV69"/>
<dbReference type="Pfam" id="PF20515">
    <property type="entry name" value="2OG-FeII_Oxy_6"/>
    <property type="match status" value="1"/>
</dbReference>
<organism evidence="3 4">
    <name type="scientific">Puccinia graminis f. sp. tritici</name>
    <dbReference type="NCBI Taxonomy" id="56615"/>
    <lineage>
        <taxon>Eukaryota</taxon>
        <taxon>Fungi</taxon>
        <taxon>Dikarya</taxon>
        <taxon>Basidiomycota</taxon>
        <taxon>Pucciniomycotina</taxon>
        <taxon>Pucciniomycetes</taxon>
        <taxon>Pucciniales</taxon>
        <taxon>Pucciniaceae</taxon>
        <taxon>Puccinia</taxon>
    </lineage>
</organism>
<evidence type="ECO:0000313" key="4">
    <source>
        <dbReference type="Proteomes" id="UP000325313"/>
    </source>
</evidence>
<feature type="compositionally biased region" description="Polar residues" evidence="1">
    <location>
        <begin position="8"/>
        <end position="22"/>
    </location>
</feature>
<evidence type="ECO:0000313" key="3">
    <source>
        <dbReference type="EMBL" id="KAA1117079.1"/>
    </source>
</evidence>
<name>A0A5B0QV69_PUCGR</name>
<gene>
    <name evidence="3" type="ORF">PGTUg99_035207</name>
</gene>
<reference evidence="3 4" key="1">
    <citation type="submission" date="2019-05" db="EMBL/GenBank/DDBJ databases">
        <title>Emergence of the Ug99 lineage of the wheat stem rust pathogen through somatic hybridization.</title>
        <authorList>
            <person name="Li F."/>
            <person name="Upadhyaya N.M."/>
            <person name="Sperschneider J."/>
            <person name="Matny O."/>
            <person name="Nguyen-Phuc H."/>
            <person name="Mago R."/>
            <person name="Raley C."/>
            <person name="Miller M.E."/>
            <person name="Silverstein K.A.T."/>
            <person name="Henningsen E."/>
            <person name="Hirsch C.D."/>
            <person name="Visser B."/>
            <person name="Pretorius Z.A."/>
            <person name="Steffenson B.J."/>
            <person name="Schwessinger B."/>
            <person name="Dodds P.N."/>
            <person name="Figueroa M."/>
        </authorList>
    </citation>
    <scope>NUCLEOTIDE SEQUENCE [LARGE SCALE GENOMIC DNA]</scope>
    <source>
        <strain evidence="3 4">Ug99</strain>
    </source>
</reference>
<comment type="caution">
    <text evidence="3">The sequence shown here is derived from an EMBL/GenBank/DDBJ whole genome shotgun (WGS) entry which is preliminary data.</text>
</comment>
<evidence type="ECO:0000256" key="1">
    <source>
        <dbReference type="SAM" id="MobiDB-lite"/>
    </source>
</evidence>
<protein>
    <recommendedName>
        <fullName evidence="2">Tet-like 2OG-Fe(II) oxygenase domain-containing protein</fullName>
    </recommendedName>
</protein>
<dbReference type="InterPro" id="IPR046798">
    <property type="entry name" value="2OG-FeII_Oxy_6"/>
</dbReference>
<evidence type="ECO:0000259" key="2">
    <source>
        <dbReference type="Pfam" id="PF20515"/>
    </source>
</evidence>
<feature type="domain" description="Tet-like 2OG-Fe(II) oxygenase" evidence="2">
    <location>
        <begin position="418"/>
        <end position="628"/>
    </location>
</feature>
<dbReference type="EMBL" id="VDEP01000270">
    <property type="protein sequence ID" value="KAA1117079.1"/>
    <property type="molecule type" value="Genomic_DNA"/>
</dbReference>
<proteinExistence type="predicted"/>
<sequence length="678" mass="74921">MKNPNGPMDSSNQPNFKSNRLSLSPTPILTYAAVVSASSQKASSKFACSPVRSIEKSPAKVTETRAPISAGAIDNGSAAKPTFAAVLAASPQVARSKEKQSVSRRQVAPPTALTLSHSLTGRSGTPENTSAVQHRLTWGLSGSSSLPKVPDIAGPPTNDSANHHSASIALKTIQGGTELAVRRSFRIAAIVAKKMQPLTPTNDSQPDVEECDAASSELTSLSSLDEDLTSIDEITKKTTKTQSNRSSSLSSLSCGNTDSENPTSMVSKKPKKQRRKEAANLTPHQRQKRNKNKSSRRRAKRLKDSLDFFTSAAPPPGAQIITRKMKPIDLFPAISEEFRDKLIEYKHRLAEHKKDPRNLKKPPTIYPRNPTMAKNTSALEIVQKSFHIIDSNYNKIYDKRTNRLIALVEFIDVSDLSSTQRNDLDFLCLFLHQCKEFISPVASKSRKCGGIMWAVGWRKGYKELEILGRYRDQAAIDKNPNGFKNLMSGSNRAGKILWNTFHSFGDVAVEKNQAYMKRFNIPSIADNNFPENPNDKSPFGFASNLAFSSNGFYNHHHTDNGDLSDLPLAFALIIPTSKITGRIATKAEGYDVKNGHFIFRDMQLALNFKPDTIFRMIFRAQEYVHGTLCPTEPSYFTKSGMALQVATRTSNACKNYINGDYDDDSDKYFCGVEELLNN</sequence>
<feature type="region of interest" description="Disordered" evidence="1">
    <location>
        <begin position="1"/>
        <end position="22"/>
    </location>
</feature>
<dbReference type="Proteomes" id="UP000325313">
    <property type="component" value="Unassembled WGS sequence"/>
</dbReference>